<proteinExistence type="predicted"/>
<keyword evidence="1" id="KW-1133">Transmembrane helix</keyword>
<sequence>AAYQGDINSVFFAVLMGLVFAYLADQVNLGVAISGHFVWNFGLMGGLLFN</sequence>
<comment type="caution">
    <text evidence="2">The sequence shown here is derived from an EMBL/GenBank/DDBJ whole genome shotgun (WGS) entry which is preliminary data.</text>
</comment>
<organism evidence="2">
    <name type="scientific">marine sediment metagenome</name>
    <dbReference type="NCBI Taxonomy" id="412755"/>
    <lineage>
        <taxon>unclassified sequences</taxon>
        <taxon>metagenomes</taxon>
        <taxon>ecological metagenomes</taxon>
    </lineage>
</organism>
<gene>
    <name evidence="2" type="ORF">S06H3_56154</name>
</gene>
<evidence type="ECO:0000256" key="1">
    <source>
        <dbReference type="SAM" id="Phobius"/>
    </source>
</evidence>
<dbReference type="EMBL" id="BARV01036099">
    <property type="protein sequence ID" value="GAI50449.1"/>
    <property type="molecule type" value="Genomic_DNA"/>
</dbReference>
<feature type="non-terminal residue" evidence="2">
    <location>
        <position position="1"/>
    </location>
</feature>
<reference evidence="2" key="1">
    <citation type="journal article" date="2014" name="Front. Microbiol.">
        <title>High frequency of phylogenetically diverse reductive dehalogenase-homologous genes in deep subseafloor sedimentary metagenomes.</title>
        <authorList>
            <person name="Kawai M."/>
            <person name="Futagami T."/>
            <person name="Toyoda A."/>
            <person name="Takaki Y."/>
            <person name="Nishi S."/>
            <person name="Hori S."/>
            <person name="Arai W."/>
            <person name="Tsubouchi T."/>
            <person name="Morono Y."/>
            <person name="Uchiyama I."/>
            <person name="Ito T."/>
            <person name="Fujiyama A."/>
            <person name="Inagaki F."/>
            <person name="Takami H."/>
        </authorList>
    </citation>
    <scope>NUCLEOTIDE SEQUENCE</scope>
    <source>
        <strain evidence="2">Expedition CK06-06</strain>
    </source>
</reference>
<accession>X1R4E4</accession>
<evidence type="ECO:0000313" key="2">
    <source>
        <dbReference type="EMBL" id="GAI50449.1"/>
    </source>
</evidence>
<name>X1R4E4_9ZZZZ</name>
<protein>
    <submittedName>
        <fullName evidence="2">Uncharacterized protein</fullName>
    </submittedName>
</protein>
<keyword evidence="1" id="KW-0812">Transmembrane</keyword>
<dbReference type="AlphaFoldDB" id="X1R4E4"/>
<feature type="transmembrane region" description="Helical" evidence="1">
    <location>
        <begin position="7"/>
        <end position="24"/>
    </location>
</feature>
<feature type="transmembrane region" description="Helical" evidence="1">
    <location>
        <begin position="30"/>
        <end position="49"/>
    </location>
</feature>
<keyword evidence="1" id="KW-0472">Membrane</keyword>